<comment type="caution">
    <text evidence="2">The sequence shown here is derived from an EMBL/GenBank/DDBJ whole genome shotgun (WGS) entry which is preliminary data.</text>
</comment>
<keyword evidence="3" id="KW-1185">Reference proteome</keyword>
<evidence type="ECO:0000256" key="1">
    <source>
        <dbReference type="SAM" id="MobiDB-lite"/>
    </source>
</evidence>
<protein>
    <submittedName>
        <fullName evidence="2">Uncharacterized protein</fullName>
    </submittedName>
</protein>
<name>A0AAV7PIE3_PLEWA</name>
<dbReference type="EMBL" id="JANPWB010000011">
    <property type="protein sequence ID" value="KAJ1126333.1"/>
    <property type="molecule type" value="Genomic_DNA"/>
</dbReference>
<sequence length="236" mass="24770">MSLVGAKWAQRVLPLQAATVRQDASDSHLTMPRPTAPHIARSLLSTAWARAAAQQGHTSATPTQSLRAGAPLQGSHRNNAGSRSRPLSLSSSGVHSTGPSHFREPPAPCCHSRASPAAPARSNISCGLACLLSKIEPPPVSPQIQPTSLSESSGRRHFTTPSTALGWPLQSTLTLGGFNFTEGRFSVPFCHRGYVAATGCFGRLRSPGGSGSRIPLLQLLDVPGVHFPSCRSYIAG</sequence>
<feature type="compositionally biased region" description="Polar residues" evidence="1">
    <location>
        <begin position="55"/>
        <end position="66"/>
    </location>
</feature>
<proteinExistence type="predicted"/>
<dbReference type="AlphaFoldDB" id="A0AAV7PIE3"/>
<gene>
    <name evidence="2" type="ORF">NDU88_004741</name>
</gene>
<evidence type="ECO:0000313" key="2">
    <source>
        <dbReference type="EMBL" id="KAJ1126333.1"/>
    </source>
</evidence>
<accession>A0AAV7PIE3</accession>
<feature type="region of interest" description="Disordered" evidence="1">
    <location>
        <begin position="50"/>
        <end position="114"/>
    </location>
</feature>
<evidence type="ECO:0000313" key="3">
    <source>
        <dbReference type="Proteomes" id="UP001066276"/>
    </source>
</evidence>
<reference evidence="2" key="1">
    <citation type="journal article" date="2022" name="bioRxiv">
        <title>Sequencing and chromosome-scale assembly of the giantPleurodeles waltlgenome.</title>
        <authorList>
            <person name="Brown T."/>
            <person name="Elewa A."/>
            <person name="Iarovenko S."/>
            <person name="Subramanian E."/>
            <person name="Araus A.J."/>
            <person name="Petzold A."/>
            <person name="Susuki M."/>
            <person name="Suzuki K.-i.T."/>
            <person name="Hayashi T."/>
            <person name="Toyoda A."/>
            <person name="Oliveira C."/>
            <person name="Osipova E."/>
            <person name="Leigh N.D."/>
            <person name="Simon A."/>
            <person name="Yun M.H."/>
        </authorList>
    </citation>
    <scope>NUCLEOTIDE SEQUENCE</scope>
    <source>
        <strain evidence="2">20211129_DDA</strain>
        <tissue evidence="2">Liver</tissue>
    </source>
</reference>
<dbReference type="Proteomes" id="UP001066276">
    <property type="component" value="Chromosome 7"/>
</dbReference>
<feature type="compositionally biased region" description="Low complexity" evidence="1">
    <location>
        <begin position="82"/>
        <end position="100"/>
    </location>
</feature>
<organism evidence="2 3">
    <name type="scientific">Pleurodeles waltl</name>
    <name type="common">Iberian ribbed newt</name>
    <dbReference type="NCBI Taxonomy" id="8319"/>
    <lineage>
        <taxon>Eukaryota</taxon>
        <taxon>Metazoa</taxon>
        <taxon>Chordata</taxon>
        <taxon>Craniata</taxon>
        <taxon>Vertebrata</taxon>
        <taxon>Euteleostomi</taxon>
        <taxon>Amphibia</taxon>
        <taxon>Batrachia</taxon>
        <taxon>Caudata</taxon>
        <taxon>Salamandroidea</taxon>
        <taxon>Salamandridae</taxon>
        <taxon>Pleurodelinae</taxon>
        <taxon>Pleurodeles</taxon>
    </lineage>
</organism>